<evidence type="ECO:0000256" key="8">
    <source>
        <dbReference type="SAM" id="MobiDB-lite"/>
    </source>
</evidence>
<proteinExistence type="inferred from homology"/>
<evidence type="ECO:0000313" key="10">
    <source>
        <dbReference type="Proteomes" id="UP000000580"/>
    </source>
</evidence>
<feature type="region of interest" description="Disordered" evidence="8">
    <location>
        <begin position="1"/>
        <end position="20"/>
    </location>
</feature>
<keyword evidence="6" id="KW-0560">Oxidoreductase</keyword>
<evidence type="ECO:0000313" key="9">
    <source>
        <dbReference type="EMBL" id="AAS03780.1"/>
    </source>
</evidence>
<keyword evidence="10" id="KW-1185">Reference proteome</keyword>
<dbReference type="EMBL" id="AE016958">
    <property type="protein sequence ID" value="AAS03780.1"/>
    <property type="molecule type" value="Genomic_DNA"/>
</dbReference>
<dbReference type="HOGENOM" id="CLU_006937_8_1_11"/>
<keyword evidence="4" id="KW-0274">FAD</keyword>
<dbReference type="STRING" id="262316.MAP_1463"/>
<keyword evidence="7" id="KW-0503">Monooxygenase</keyword>
<organism evidence="9 10">
    <name type="scientific">Mycolicibacterium paratuberculosis (strain ATCC BAA-968 / K-10)</name>
    <name type="common">Mycobacterium paratuberculosis</name>
    <dbReference type="NCBI Taxonomy" id="262316"/>
    <lineage>
        <taxon>Bacteria</taxon>
        <taxon>Bacillati</taxon>
        <taxon>Actinomycetota</taxon>
        <taxon>Actinomycetes</taxon>
        <taxon>Mycobacteriales</taxon>
        <taxon>Mycobacteriaceae</taxon>
        <taxon>Mycobacterium</taxon>
        <taxon>Mycobacterium avium complex (MAC)</taxon>
    </lineage>
</organism>
<dbReference type="PANTHER" id="PTHR43098">
    <property type="entry name" value="L-ORNITHINE N(5)-MONOOXYGENASE-RELATED"/>
    <property type="match status" value="1"/>
</dbReference>
<dbReference type="PRINTS" id="PR00411">
    <property type="entry name" value="PNDRDTASEI"/>
</dbReference>
<dbReference type="SUPFAM" id="SSF51905">
    <property type="entry name" value="FAD/NAD(P)-binding domain"/>
    <property type="match status" value="2"/>
</dbReference>
<keyword evidence="3" id="KW-0285">Flavoprotein</keyword>
<accession>Q73ZY8</accession>
<feature type="region of interest" description="Disordered" evidence="8">
    <location>
        <begin position="248"/>
        <end position="271"/>
    </location>
</feature>
<dbReference type="GO" id="GO:0016709">
    <property type="term" value="F:oxidoreductase activity, acting on paired donors, with incorporation or reduction of molecular oxygen, NAD(P)H as one donor, and incorporation of one atom of oxygen"/>
    <property type="evidence" value="ECO:0007669"/>
    <property type="project" value="UniProtKB-ARBA"/>
</dbReference>
<reference evidence="9 10" key="1">
    <citation type="journal article" date="2005" name="Proc. Natl. Acad. Sci. U.S.A.">
        <title>The complete genome sequence of Mycobacterium avium subspecies paratuberculosis.</title>
        <authorList>
            <person name="Li L."/>
            <person name="Bannantine J.P."/>
            <person name="Zhang Q."/>
            <person name="Amonsin A."/>
            <person name="May B.J."/>
            <person name="Alt D."/>
            <person name="Banerji N."/>
            <person name="Kanjilal S."/>
            <person name="Kapur V."/>
        </authorList>
    </citation>
    <scope>NUCLEOTIDE SEQUENCE [LARGE SCALE GENOMIC DNA]</scope>
    <source>
        <strain evidence="10">ATCC BAA-968 / K-10</strain>
    </source>
</reference>
<dbReference type="Proteomes" id="UP000000580">
    <property type="component" value="Chromosome"/>
</dbReference>
<evidence type="ECO:0000256" key="4">
    <source>
        <dbReference type="ARBA" id="ARBA00022827"/>
    </source>
</evidence>
<comment type="similarity">
    <text evidence="2">Belongs to the FAD-binding monooxygenase family.</text>
</comment>
<dbReference type="InterPro" id="IPR036188">
    <property type="entry name" value="FAD/NAD-bd_sf"/>
</dbReference>
<dbReference type="PANTHER" id="PTHR43098:SF3">
    <property type="entry name" value="L-ORNITHINE N(5)-MONOOXYGENASE-RELATED"/>
    <property type="match status" value="1"/>
</dbReference>
<dbReference type="Gene3D" id="3.50.50.60">
    <property type="entry name" value="FAD/NAD(P)-binding domain"/>
    <property type="match status" value="3"/>
</dbReference>
<evidence type="ECO:0000256" key="2">
    <source>
        <dbReference type="ARBA" id="ARBA00010139"/>
    </source>
</evidence>
<sequence>MPARRPGLRRVVASGAPRGPSMTDVSDVLVIGAGFGGLYAVHRAASSGLSVTALEAAPDVGGTWYWNRYPGARCDVESVDYSYSFDEELQRSWQWTERFAAQPEILAYLRHVADRFDLRRHYRFGADVVDAAFEHGRWRVGTSNGQTFAARFLICATGCLSAVNRPDIPGAQDFSGEVYFTAAWPREDPDLRGKRVGLIGTGSSGIQATPIIAAQAESLVVFQRSANYTIPMPNRPFSAEEQQRIQEQYPERRRRSAYATSGTPHGMYHKNAVDTDPAERAEALWKRWREGGVLFAKTFPDQTSDPAANDIARTFAEERIREIVTDPDVAADLIPVDHPIGTKRICTDDGYYATFNRDNVRLVNLRREPIEAITADGMRTSTTTYPCDVLIFATGFDALTGALTRINPTGPRGDRLRDIWADGPLTFLGMMVPGLPNLFSISGPGSPSVLANMVLHAEVQVDWVVDLLCATRRLGVTEVEPRRDAAVAWTRYVAEVAERTLFPKAASSWYLGANIEGKKRVFMPYIGGFGTYRRHCEQVADRGYAGLVLTTR</sequence>
<evidence type="ECO:0000256" key="6">
    <source>
        <dbReference type="ARBA" id="ARBA00023002"/>
    </source>
</evidence>
<dbReference type="AlphaFoldDB" id="Q73ZY8"/>
<evidence type="ECO:0000256" key="7">
    <source>
        <dbReference type="ARBA" id="ARBA00023033"/>
    </source>
</evidence>
<evidence type="ECO:0000256" key="1">
    <source>
        <dbReference type="ARBA" id="ARBA00001974"/>
    </source>
</evidence>
<evidence type="ECO:0000256" key="3">
    <source>
        <dbReference type="ARBA" id="ARBA00022630"/>
    </source>
</evidence>
<comment type="cofactor">
    <cofactor evidence="1">
        <name>FAD</name>
        <dbReference type="ChEBI" id="CHEBI:57692"/>
    </cofactor>
</comment>
<protein>
    <recommendedName>
        <fullName evidence="11">Cyclohexanone monooxygenase</fullName>
    </recommendedName>
</protein>
<dbReference type="KEGG" id="mpa:MAP_1463"/>
<name>Q73ZY8_MYCPA</name>
<evidence type="ECO:0000256" key="5">
    <source>
        <dbReference type="ARBA" id="ARBA00022857"/>
    </source>
</evidence>
<gene>
    <name evidence="9" type="ordered locus">MAP_1463</name>
</gene>
<evidence type="ECO:0008006" key="11">
    <source>
        <dbReference type="Google" id="ProtNLM"/>
    </source>
</evidence>
<keyword evidence="5" id="KW-0521">NADP</keyword>
<dbReference type="eggNOG" id="COG2072">
    <property type="taxonomic scope" value="Bacteria"/>
</dbReference>
<dbReference type="Pfam" id="PF13738">
    <property type="entry name" value="Pyr_redox_3"/>
    <property type="match status" value="1"/>
</dbReference>
<dbReference type="InterPro" id="IPR050775">
    <property type="entry name" value="FAD-binding_Monooxygenases"/>
</dbReference>